<keyword evidence="2" id="KW-1185">Reference proteome</keyword>
<reference evidence="1" key="1">
    <citation type="submission" date="2021-01" db="EMBL/GenBank/DDBJ databases">
        <authorList>
            <person name="Sun Q."/>
        </authorList>
    </citation>
    <scope>NUCLEOTIDE SEQUENCE</scope>
    <source>
        <strain evidence="1">YIM B02566</strain>
    </source>
</reference>
<evidence type="ECO:0000313" key="1">
    <source>
        <dbReference type="EMBL" id="MBK1869991.1"/>
    </source>
</evidence>
<dbReference type="EMBL" id="JAENHL010000008">
    <property type="protein sequence ID" value="MBK1869991.1"/>
    <property type="molecule type" value="Genomic_DNA"/>
</dbReference>
<dbReference type="Proteomes" id="UP000616151">
    <property type="component" value="Unassembled WGS sequence"/>
</dbReference>
<accession>A0ACC5RBX2</accession>
<sequence>MTMSSSVPPQSRSILERLVSFDTTSRNSNLPLIDYVEEYLARHGVRARRVGGADPGKVNLFATIGPDAPGGLILSGHTDCVPVDDQDWSSDPFVLAERGGRLFGRGSADMKGFLACVLAVVPDLVAKSRAKPVHIAFSYDEEVGCTGVLELIDDLKARGFAADMCLVGEPTGMELVIAHKSGRAYRCLVTGLEAHSSLAPRAVNAIETAARLIAGIAEIAREFARGVRDDDFDLPHATINTGLIEGGTGMNIVPHHCSFTFEYRLLSGQDPEEVFARVKAMADALLPAMRAIHKGADISFEQVYDYPGHFIPGDAPAVRRMVKLLGSNRLAKVAYGTEAGHFHNGLGVPTVICGPGDIAVAHKPDEFVTLDQLSRCEDLLKRLCNETA</sequence>
<organism evidence="1 2">
    <name type="scientific">Taklimakanibacter albus</name>
    <dbReference type="NCBI Taxonomy" id="2800327"/>
    <lineage>
        <taxon>Bacteria</taxon>
        <taxon>Pseudomonadati</taxon>
        <taxon>Pseudomonadota</taxon>
        <taxon>Alphaproteobacteria</taxon>
        <taxon>Hyphomicrobiales</taxon>
        <taxon>Aestuariivirgaceae</taxon>
        <taxon>Taklimakanibacter</taxon>
    </lineage>
</organism>
<keyword evidence="1" id="KW-0378">Hydrolase</keyword>
<protein>
    <submittedName>
        <fullName evidence="1">Acetylornithine deacetylase</fullName>
        <ecNumber evidence="1">3.5.1.16</ecNumber>
    </submittedName>
</protein>
<proteinExistence type="predicted"/>
<evidence type="ECO:0000313" key="2">
    <source>
        <dbReference type="Proteomes" id="UP000616151"/>
    </source>
</evidence>
<name>A0ACC5RBX2_9HYPH</name>
<gene>
    <name evidence="1" type="primary">argE</name>
    <name evidence="1" type="ORF">JHL16_26740</name>
</gene>
<dbReference type="EC" id="3.5.1.16" evidence="1"/>
<comment type="caution">
    <text evidence="1">The sequence shown here is derived from an EMBL/GenBank/DDBJ whole genome shotgun (WGS) entry which is preliminary data.</text>
</comment>